<accession>A0A1F6DG53</accession>
<dbReference type="EMBL" id="MFLF01000008">
    <property type="protein sequence ID" value="OGG60290.1"/>
    <property type="molecule type" value="Genomic_DNA"/>
</dbReference>
<evidence type="ECO:0000313" key="3">
    <source>
        <dbReference type="EMBL" id="OGG60290.1"/>
    </source>
</evidence>
<sequence length="367" mass="37717">MMRFFMLMGTVALVLPLTAAASPLVRVADTITLGSTELVVGDWYSAGGTVTLSGTIDGDAYVTAGTVTVNAPIKQDLVVLGGAVRVNANVGDDVRVLSGDVTISGTVGGDVIVLAGTLHLTDTARIAGDLIVMAETATIEGDVAGDLFARASTLSLGGNIGGDVRVPEAHAFALTKSADIKGSLTYSAPSVLEQAETAKVAGKIEYTPTALPGVDFSSIVSLILTMMLLAGAVHGIFAKKLAHMITVTHTRTGTAALVGVGGFLAAPLLALFLLVLTVTAPLGIILFALFIAYTVAAGGFAAIILGLYAYRLYEKTMIPTWTTTLIGAVLVGVLTFTLPLISAFIILTVPLGVLLLETYRVLITKGK</sequence>
<protein>
    <recommendedName>
        <fullName evidence="5">Polymer-forming cytoskeletal protein</fullName>
    </recommendedName>
</protein>
<feature type="transmembrane region" description="Helical" evidence="1">
    <location>
        <begin position="257"/>
        <end position="278"/>
    </location>
</feature>
<feature type="transmembrane region" description="Helical" evidence="1">
    <location>
        <begin position="216"/>
        <end position="237"/>
    </location>
</feature>
<dbReference type="STRING" id="1798492.A3C89_00845"/>
<keyword evidence="1" id="KW-0472">Membrane</keyword>
<evidence type="ECO:0000313" key="4">
    <source>
        <dbReference type="Proteomes" id="UP000178794"/>
    </source>
</evidence>
<name>A0A1F6DG53_9BACT</name>
<dbReference type="Pfam" id="PF04519">
    <property type="entry name" value="Bactofilin"/>
    <property type="match status" value="1"/>
</dbReference>
<organism evidence="3 4">
    <name type="scientific">Candidatus Kaiserbacteria bacterium RIFCSPHIGHO2_02_FULL_50_50</name>
    <dbReference type="NCBI Taxonomy" id="1798492"/>
    <lineage>
        <taxon>Bacteria</taxon>
        <taxon>Candidatus Kaiseribacteriota</taxon>
    </lineage>
</organism>
<proteinExistence type="predicted"/>
<keyword evidence="2" id="KW-0732">Signal</keyword>
<reference evidence="3 4" key="1">
    <citation type="journal article" date="2016" name="Nat. Commun.">
        <title>Thousands of microbial genomes shed light on interconnected biogeochemical processes in an aquifer system.</title>
        <authorList>
            <person name="Anantharaman K."/>
            <person name="Brown C.T."/>
            <person name="Hug L.A."/>
            <person name="Sharon I."/>
            <person name="Castelle C.J."/>
            <person name="Probst A.J."/>
            <person name="Thomas B.C."/>
            <person name="Singh A."/>
            <person name="Wilkins M.J."/>
            <person name="Karaoz U."/>
            <person name="Brodie E.L."/>
            <person name="Williams K.H."/>
            <person name="Hubbard S.S."/>
            <person name="Banfield J.F."/>
        </authorList>
    </citation>
    <scope>NUCLEOTIDE SEQUENCE [LARGE SCALE GENOMIC DNA]</scope>
</reference>
<dbReference type="AlphaFoldDB" id="A0A1F6DG53"/>
<feature type="chain" id="PRO_5009523898" description="Polymer-forming cytoskeletal protein" evidence="2">
    <location>
        <begin position="22"/>
        <end position="367"/>
    </location>
</feature>
<dbReference type="InterPro" id="IPR007607">
    <property type="entry name" value="BacA/B"/>
</dbReference>
<feature type="signal peptide" evidence="2">
    <location>
        <begin position="1"/>
        <end position="21"/>
    </location>
</feature>
<dbReference type="Proteomes" id="UP000178794">
    <property type="component" value="Unassembled WGS sequence"/>
</dbReference>
<evidence type="ECO:0000256" key="2">
    <source>
        <dbReference type="SAM" id="SignalP"/>
    </source>
</evidence>
<evidence type="ECO:0000256" key="1">
    <source>
        <dbReference type="SAM" id="Phobius"/>
    </source>
</evidence>
<evidence type="ECO:0008006" key="5">
    <source>
        <dbReference type="Google" id="ProtNLM"/>
    </source>
</evidence>
<feature type="transmembrane region" description="Helical" evidence="1">
    <location>
        <begin position="284"/>
        <end position="310"/>
    </location>
</feature>
<keyword evidence="1" id="KW-0812">Transmembrane</keyword>
<gene>
    <name evidence="3" type="ORF">A3C89_00845</name>
</gene>
<comment type="caution">
    <text evidence="3">The sequence shown here is derived from an EMBL/GenBank/DDBJ whole genome shotgun (WGS) entry which is preliminary data.</text>
</comment>
<keyword evidence="1" id="KW-1133">Transmembrane helix</keyword>